<dbReference type="GO" id="GO:0003729">
    <property type="term" value="F:mRNA binding"/>
    <property type="evidence" value="ECO:0007669"/>
    <property type="project" value="TreeGrafter"/>
</dbReference>
<evidence type="ECO:0000256" key="2">
    <source>
        <dbReference type="ARBA" id="ARBA00022980"/>
    </source>
</evidence>
<dbReference type="Gene3D" id="3.90.1180.10">
    <property type="entry name" value="Ribosomal protein L13"/>
    <property type="match status" value="1"/>
</dbReference>
<feature type="compositionally biased region" description="Basic and acidic residues" evidence="4">
    <location>
        <begin position="289"/>
        <end position="305"/>
    </location>
</feature>
<feature type="region of interest" description="Disordered" evidence="4">
    <location>
        <begin position="35"/>
        <end position="75"/>
    </location>
</feature>
<dbReference type="PANTHER" id="PTHR11545">
    <property type="entry name" value="RIBOSOMAL PROTEIN L13"/>
    <property type="match status" value="1"/>
</dbReference>
<evidence type="ECO:0000256" key="1">
    <source>
        <dbReference type="ARBA" id="ARBA00006227"/>
    </source>
</evidence>
<organism evidence="5 6">
    <name type="scientific">Cynara cardunculus var. scolymus</name>
    <name type="common">Globe artichoke</name>
    <name type="synonym">Cynara scolymus</name>
    <dbReference type="NCBI Taxonomy" id="59895"/>
    <lineage>
        <taxon>Eukaryota</taxon>
        <taxon>Viridiplantae</taxon>
        <taxon>Streptophyta</taxon>
        <taxon>Embryophyta</taxon>
        <taxon>Tracheophyta</taxon>
        <taxon>Spermatophyta</taxon>
        <taxon>Magnoliopsida</taxon>
        <taxon>eudicotyledons</taxon>
        <taxon>Gunneridae</taxon>
        <taxon>Pentapetalae</taxon>
        <taxon>asterids</taxon>
        <taxon>campanulids</taxon>
        <taxon>Asterales</taxon>
        <taxon>Asteraceae</taxon>
        <taxon>Carduoideae</taxon>
        <taxon>Cardueae</taxon>
        <taxon>Carduinae</taxon>
        <taxon>Cynara</taxon>
    </lineage>
</organism>
<comment type="similarity">
    <text evidence="1">Belongs to the universal ribosomal protein uL13 family.</text>
</comment>
<proteinExistence type="inferred from homology"/>
<keyword evidence="3" id="KW-0687">Ribonucleoprotein</keyword>
<name>A0A124SI00_CYNCS</name>
<keyword evidence="2 5" id="KW-0689">Ribosomal protein</keyword>
<feature type="compositionally biased region" description="Basic and acidic residues" evidence="4">
    <location>
        <begin position="35"/>
        <end position="64"/>
    </location>
</feature>
<comment type="caution">
    <text evidence="5">The sequence shown here is derived from an EMBL/GenBank/DDBJ whole genome shotgun (WGS) entry which is preliminary data.</text>
</comment>
<dbReference type="Gramene" id="KVI11133">
    <property type="protein sequence ID" value="KVI11133"/>
    <property type="gene ID" value="Ccrd_010458"/>
</dbReference>
<dbReference type="PANTHER" id="PTHR11545:SF39">
    <property type="entry name" value="LARGE RIBOSOMAL SUBUNIT PROTEIN UL13X-RELATED"/>
    <property type="match status" value="1"/>
</dbReference>
<dbReference type="STRING" id="59895.A0A124SI00"/>
<dbReference type="GO" id="GO:0003735">
    <property type="term" value="F:structural constituent of ribosome"/>
    <property type="evidence" value="ECO:0007669"/>
    <property type="project" value="InterPro"/>
</dbReference>
<dbReference type="EMBL" id="LEKV01000891">
    <property type="protein sequence ID" value="KVI11133.1"/>
    <property type="molecule type" value="Genomic_DNA"/>
</dbReference>
<protein>
    <submittedName>
        <fullName evidence="5">Ribosomal protein L13</fullName>
    </submittedName>
</protein>
<dbReference type="InterPro" id="IPR005822">
    <property type="entry name" value="Ribosomal_uL13"/>
</dbReference>
<keyword evidence="6" id="KW-1185">Reference proteome</keyword>
<dbReference type="InterPro" id="IPR036899">
    <property type="entry name" value="Ribosomal_uL13_sf"/>
</dbReference>
<evidence type="ECO:0000256" key="4">
    <source>
        <dbReference type="SAM" id="MobiDB-lite"/>
    </source>
</evidence>
<dbReference type="GO" id="GO:0006412">
    <property type="term" value="P:translation"/>
    <property type="evidence" value="ECO:0007669"/>
    <property type="project" value="InterPro"/>
</dbReference>
<accession>A0A124SI00</accession>
<dbReference type="GO" id="GO:0022625">
    <property type="term" value="C:cytosolic large ribosomal subunit"/>
    <property type="evidence" value="ECO:0007669"/>
    <property type="project" value="TreeGrafter"/>
</dbReference>
<sequence>MQFRVGDTSGSDQFEYGRVRNVVRALGTQIESRETARRLDQTGDGEKLRKRVESSREEESERGKGVRCNTQQQVRQSHAEAIRKAKRFRAGSEGGFNHPTLSAIPDVFFVFGLQLCLGNFVRFGSVFFSRPEPAQPELYTLVGGESFAFKLLTTYTYSSSDLSSSESFMETTPSRELNKEEVVVNVLEPKKEPPRATWPPPMAIPFPPREAILTGIVGESGEIFRSPAALARLKVYEGVPTPYNRKKRMVIPDVLKVLRLTVRHKYCLLGQLSSEVGWNHYETIKSRRLDQNQRKDKKRKQEQTRRNSMRILQQLRETRTRINENDKTVKCRSDPFNCRERSETRPKKPTCY</sequence>
<feature type="region of interest" description="Disordered" evidence="4">
    <location>
        <begin position="289"/>
        <end position="310"/>
    </location>
</feature>
<evidence type="ECO:0000313" key="5">
    <source>
        <dbReference type="EMBL" id="KVI11133.1"/>
    </source>
</evidence>
<gene>
    <name evidence="5" type="ORF">Ccrd_010458</name>
</gene>
<evidence type="ECO:0000313" key="6">
    <source>
        <dbReference type="Proteomes" id="UP000243975"/>
    </source>
</evidence>
<dbReference type="AlphaFoldDB" id="A0A124SI00"/>
<dbReference type="Proteomes" id="UP000243975">
    <property type="component" value="Unassembled WGS sequence"/>
</dbReference>
<dbReference type="SUPFAM" id="SSF52161">
    <property type="entry name" value="Ribosomal protein L13"/>
    <property type="match status" value="1"/>
</dbReference>
<evidence type="ECO:0000256" key="3">
    <source>
        <dbReference type="ARBA" id="ARBA00023274"/>
    </source>
</evidence>
<dbReference type="GO" id="GO:0017148">
    <property type="term" value="P:negative regulation of translation"/>
    <property type="evidence" value="ECO:0007669"/>
    <property type="project" value="TreeGrafter"/>
</dbReference>
<reference evidence="5 6" key="1">
    <citation type="journal article" date="2016" name="Sci. Rep.">
        <title>The genome sequence of the outbreeding globe artichoke constructed de novo incorporating a phase-aware low-pass sequencing strategy of F1 progeny.</title>
        <authorList>
            <person name="Scaglione D."/>
            <person name="Reyes-Chin-Wo S."/>
            <person name="Acquadro A."/>
            <person name="Froenicke L."/>
            <person name="Portis E."/>
            <person name="Beitel C."/>
            <person name="Tirone M."/>
            <person name="Mauro R."/>
            <person name="Lo Monaco A."/>
            <person name="Mauromicale G."/>
            <person name="Faccioli P."/>
            <person name="Cattivelli L."/>
            <person name="Rieseberg L."/>
            <person name="Michelmore R."/>
            <person name="Lanteri S."/>
        </authorList>
    </citation>
    <scope>NUCLEOTIDE SEQUENCE [LARGE SCALE GENOMIC DNA]</scope>
    <source>
        <strain evidence="5">2C</strain>
    </source>
</reference>